<keyword evidence="8" id="KW-0966">Cell projection</keyword>
<feature type="transmembrane region" description="Helical" evidence="7">
    <location>
        <begin position="126"/>
        <end position="146"/>
    </location>
</feature>
<keyword evidence="6 7" id="KW-0472">Membrane</keyword>
<dbReference type="PANTHER" id="PTHR30065">
    <property type="entry name" value="FLAGELLAR BIOSYNTHETIC PROTEIN FLIR"/>
    <property type="match status" value="1"/>
</dbReference>
<evidence type="ECO:0000313" key="9">
    <source>
        <dbReference type="Proteomes" id="UP000286997"/>
    </source>
</evidence>
<dbReference type="Proteomes" id="UP000286997">
    <property type="component" value="Unassembled WGS sequence"/>
</dbReference>
<dbReference type="OrthoDB" id="9779817at2"/>
<dbReference type="InterPro" id="IPR002010">
    <property type="entry name" value="T3SS_IM_R"/>
</dbReference>
<keyword evidence="8" id="KW-0969">Cilium</keyword>
<comment type="caution">
    <text evidence="8">The sequence shown here is derived from an EMBL/GenBank/DDBJ whole genome shotgun (WGS) entry which is preliminary data.</text>
</comment>
<proteinExistence type="inferred from homology"/>
<feature type="transmembrane region" description="Helical" evidence="7">
    <location>
        <begin position="12"/>
        <end position="32"/>
    </location>
</feature>
<feature type="transmembrane region" description="Helical" evidence="7">
    <location>
        <begin position="44"/>
        <end position="63"/>
    </location>
</feature>
<dbReference type="Pfam" id="PF01311">
    <property type="entry name" value="Bac_export_1"/>
    <property type="match status" value="1"/>
</dbReference>
<dbReference type="EMBL" id="SACP01000004">
    <property type="protein sequence ID" value="RVU20269.1"/>
    <property type="molecule type" value="Genomic_DNA"/>
</dbReference>
<evidence type="ECO:0000313" key="8">
    <source>
        <dbReference type="EMBL" id="RVU20269.1"/>
    </source>
</evidence>
<comment type="subcellular location">
    <subcellularLocation>
        <location evidence="1">Cell membrane</location>
        <topology evidence="1">Multi-pass membrane protein</topology>
    </subcellularLocation>
</comment>
<dbReference type="NCBIfam" id="NF009416">
    <property type="entry name" value="PRK12780.1"/>
    <property type="match status" value="1"/>
</dbReference>
<dbReference type="GO" id="GO:0005886">
    <property type="term" value="C:plasma membrane"/>
    <property type="evidence" value="ECO:0007669"/>
    <property type="project" value="UniProtKB-SubCell"/>
</dbReference>
<organism evidence="8 9">
    <name type="scientific">Methylobacterium oryzihabitans</name>
    <dbReference type="NCBI Taxonomy" id="2499852"/>
    <lineage>
        <taxon>Bacteria</taxon>
        <taxon>Pseudomonadati</taxon>
        <taxon>Pseudomonadota</taxon>
        <taxon>Alphaproteobacteria</taxon>
        <taxon>Hyphomicrobiales</taxon>
        <taxon>Methylobacteriaceae</taxon>
        <taxon>Methylobacterium</taxon>
    </lineage>
</organism>
<evidence type="ECO:0000256" key="6">
    <source>
        <dbReference type="ARBA" id="ARBA00023136"/>
    </source>
</evidence>
<protein>
    <submittedName>
        <fullName evidence="8">Flagellar biosynthesis protein FliR</fullName>
    </submittedName>
</protein>
<feature type="transmembrane region" description="Helical" evidence="7">
    <location>
        <begin position="69"/>
        <end position="87"/>
    </location>
</feature>
<evidence type="ECO:0000256" key="1">
    <source>
        <dbReference type="ARBA" id="ARBA00004651"/>
    </source>
</evidence>
<keyword evidence="8" id="KW-0282">Flagellum</keyword>
<evidence type="ECO:0000256" key="4">
    <source>
        <dbReference type="ARBA" id="ARBA00022692"/>
    </source>
</evidence>
<sequence>MSAFALLGQNTVLAAFLIFCRIGACLMVVPGFSSTRIPAQIRLFVAFAVSLAVAPVVLPGFQARLSDQVPAVTLAWIVVESLTGFVIGLLGRIFLFVLESIVTAMATAAGFGVIPGTPLEGEPVPGFGALLMLAATALTFAADLHWELVRGIVDSYDRIPPGSGLGAQASLVQVTDQIGAVFVMGLRIGSPFIAYSIVVNLALGFANKLTPQVPVFFIATPFLMAGGLLLLYATSTEFMTQFLTAYASWLRRG</sequence>
<feature type="transmembrane region" description="Helical" evidence="7">
    <location>
        <begin position="215"/>
        <end position="233"/>
    </location>
</feature>
<evidence type="ECO:0000256" key="7">
    <source>
        <dbReference type="SAM" id="Phobius"/>
    </source>
</evidence>
<comment type="similarity">
    <text evidence="2">Belongs to the FliR/MopE/SpaR family.</text>
</comment>
<evidence type="ECO:0000256" key="5">
    <source>
        <dbReference type="ARBA" id="ARBA00022989"/>
    </source>
</evidence>
<keyword evidence="9" id="KW-1185">Reference proteome</keyword>
<feature type="transmembrane region" description="Helical" evidence="7">
    <location>
        <begin position="192"/>
        <end position="209"/>
    </location>
</feature>
<evidence type="ECO:0000256" key="2">
    <source>
        <dbReference type="ARBA" id="ARBA00009772"/>
    </source>
</evidence>
<dbReference type="RefSeq" id="WP_127727987.1">
    <property type="nucleotide sequence ID" value="NZ_SACP01000004.1"/>
</dbReference>
<gene>
    <name evidence="8" type="ORF">EOE48_06600</name>
</gene>
<feature type="transmembrane region" description="Helical" evidence="7">
    <location>
        <begin position="94"/>
        <end position="114"/>
    </location>
</feature>
<dbReference type="PRINTS" id="PR00953">
    <property type="entry name" value="TYPE3IMRPROT"/>
</dbReference>
<reference evidence="8 9" key="1">
    <citation type="submission" date="2019-01" db="EMBL/GenBank/DDBJ databases">
        <authorList>
            <person name="Chen W.-M."/>
        </authorList>
    </citation>
    <scope>NUCLEOTIDE SEQUENCE [LARGE SCALE GENOMIC DNA]</scope>
    <source>
        <strain evidence="8 9">TER-1</strain>
    </source>
</reference>
<accession>A0A437PDG8</accession>
<keyword evidence="3" id="KW-1003">Cell membrane</keyword>
<keyword evidence="4 7" id="KW-0812">Transmembrane</keyword>
<dbReference type="GO" id="GO:0006605">
    <property type="term" value="P:protein targeting"/>
    <property type="evidence" value="ECO:0007669"/>
    <property type="project" value="InterPro"/>
</dbReference>
<name>A0A437PDG8_9HYPH</name>
<dbReference type="AlphaFoldDB" id="A0A437PDG8"/>
<keyword evidence="5 7" id="KW-1133">Transmembrane helix</keyword>
<dbReference type="PANTHER" id="PTHR30065:SF1">
    <property type="entry name" value="SURFACE PRESENTATION OF ANTIGENS PROTEIN SPAR"/>
    <property type="match status" value="1"/>
</dbReference>
<evidence type="ECO:0000256" key="3">
    <source>
        <dbReference type="ARBA" id="ARBA00022475"/>
    </source>
</evidence>